<organism evidence="1 2">
    <name type="scientific">Solirubrobacter ginsenosidimutans</name>
    <dbReference type="NCBI Taxonomy" id="490573"/>
    <lineage>
        <taxon>Bacteria</taxon>
        <taxon>Bacillati</taxon>
        <taxon>Actinomycetota</taxon>
        <taxon>Thermoleophilia</taxon>
        <taxon>Solirubrobacterales</taxon>
        <taxon>Solirubrobacteraceae</taxon>
        <taxon>Solirubrobacter</taxon>
    </lineage>
</organism>
<dbReference type="AlphaFoldDB" id="A0A9X3S4G7"/>
<dbReference type="RefSeq" id="WP_270042292.1">
    <property type="nucleotide sequence ID" value="NZ_JAPDOD010000022.1"/>
</dbReference>
<comment type="caution">
    <text evidence="1">The sequence shown here is derived from an EMBL/GenBank/DDBJ whole genome shotgun (WGS) entry which is preliminary data.</text>
</comment>
<reference evidence="1" key="1">
    <citation type="submission" date="2022-10" db="EMBL/GenBank/DDBJ databases">
        <title>The WGS of Solirubrobacter ginsenosidimutans DSM 21036.</title>
        <authorList>
            <person name="Jiang Z."/>
        </authorList>
    </citation>
    <scope>NUCLEOTIDE SEQUENCE</scope>
    <source>
        <strain evidence="1">DSM 21036</strain>
    </source>
</reference>
<accession>A0A9X3S4G7</accession>
<dbReference type="EMBL" id="JAPDOD010000022">
    <property type="protein sequence ID" value="MDA0163051.1"/>
    <property type="molecule type" value="Genomic_DNA"/>
</dbReference>
<keyword evidence="2" id="KW-1185">Reference proteome</keyword>
<sequence length="73" mass="7298">MLTPTAPASTGSRMAATARRYDAATARIATPVTRRVAPDVADATKPDPAGYGANAAVSLTAEAARGSLVDVLA</sequence>
<gene>
    <name evidence="1" type="ORF">OM076_22450</name>
</gene>
<proteinExistence type="predicted"/>
<evidence type="ECO:0000313" key="1">
    <source>
        <dbReference type="EMBL" id="MDA0163051.1"/>
    </source>
</evidence>
<evidence type="ECO:0000313" key="2">
    <source>
        <dbReference type="Proteomes" id="UP001149140"/>
    </source>
</evidence>
<name>A0A9X3S4G7_9ACTN</name>
<dbReference type="Proteomes" id="UP001149140">
    <property type="component" value="Unassembled WGS sequence"/>
</dbReference>
<protein>
    <submittedName>
        <fullName evidence="1">Uncharacterized protein</fullName>
    </submittedName>
</protein>